<dbReference type="EMBL" id="JAVHJM010000015">
    <property type="protein sequence ID" value="KAK6497287.1"/>
    <property type="molecule type" value="Genomic_DNA"/>
</dbReference>
<reference evidence="1 2" key="1">
    <citation type="submission" date="2019-10" db="EMBL/GenBank/DDBJ databases">
        <authorList>
            <person name="Palmer J.M."/>
        </authorList>
    </citation>
    <scope>NUCLEOTIDE SEQUENCE [LARGE SCALE GENOMIC DNA]</scope>
    <source>
        <strain evidence="1 2">TWF506</strain>
    </source>
</reference>
<sequence length="88" mass="9892">MDDRWLAALVEGQATAAQVEKFTGAAKAGRGAFMQISAGRNVEENSTSNMKTMVKNILLPLLQRFHNQTLIQEFLKEEFFVFQETAVK</sequence>
<evidence type="ECO:0000313" key="1">
    <source>
        <dbReference type="EMBL" id="KAK6497287.1"/>
    </source>
</evidence>
<protein>
    <submittedName>
        <fullName evidence="1">Uncharacterized protein</fullName>
    </submittedName>
</protein>
<keyword evidence="2" id="KW-1185">Reference proteome</keyword>
<evidence type="ECO:0000313" key="2">
    <source>
        <dbReference type="Proteomes" id="UP001307849"/>
    </source>
</evidence>
<name>A0AAN8RTC2_9PEZI</name>
<organism evidence="1 2">
    <name type="scientific">Arthrobotrys conoides</name>
    <dbReference type="NCBI Taxonomy" id="74498"/>
    <lineage>
        <taxon>Eukaryota</taxon>
        <taxon>Fungi</taxon>
        <taxon>Dikarya</taxon>
        <taxon>Ascomycota</taxon>
        <taxon>Pezizomycotina</taxon>
        <taxon>Orbiliomycetes</taxon>
        <taxon>Orbiliales</taxon>
        <taxon>Orbiliaceae</taxon>
        <taxon>Arthrobotrys</taxon>
    </lineage>
</organism>
<proteinExistence type="predicted"/>
<dbReference type="Proteomes" id="UP001307849">
    <property type="component" value="Unassembled WGS sequence"/>
</dbReference>
<gene>
    <name evidence="1" type="ORF">TWF506_004760</name>
</gene>
<accession>A0AAN8RTC2</accession>
<comment type="caution">
    <text evidence="1">The sequence shown here is derived from an EMBL/GenBank/DDBJ whole genome shotgun (WGS) entry which is preliminary data.</text>
</comment>
<dbReference type="AlphaFoldDB" id="A0AAN8RTC2"/>